<name>A0ABY0RKQ6_9RHOB</name>
<sequence length="91" mass="10467">MSVHTQIQHRLNDGGILYEPAGGREGMRDAPELVLAHHLKTLRLPTLLREHDNQAPFNSAIDTSFMVTKAQQRPLWLRRPNSQFFSIWGHL</sequence>
<accession>A0ABY0RKQ6</accession>
<comment type="caution">
    <text evidence="1">The sequence shown here is derived from an EMBL/GenBank/DDBJ whole genome shotgun (WGS) entry which is preliminary data.</text>
</comment>
<dbReference type="Proteomes" id="UP000198646">
    <property type="component" value="Unassembled WGS sequence"/>
</dbReference>
<reference evidence="1 2" key="1">
    <citation type="submission" date="2016-10" db="EMBL/GenBank/DDBJ databases">
        <authorList>
            <person name="Varghese N."/>
            <person name="Submissions S."/>
        </authorList>
    </citation>
    <scope>NUCLEOTIDE SEQUENCE [LARGE SCALE GENOMIC DNA]</scope>
    <source>
        <strain evidence="1 2">DSM 17584</strain>
    </source>
</reference>
<protein>
    <submittedName>
        <fullName evidence="1">Uncharacterized protein</fullName>
    </submittedName>
</protein>
<evidence type="ECO:0000313" key="2">
    <source>
        <dbReference type="Proteomes" id="UP000198646"/>
    </source>
</evidence>
<dbReference type="EMBL" id="FNJD01000001">
    <property type="protein sequence ID" value="SDO22791.1"/>
    <property type="molecule type" value="Genomic_DNA"/>
</dbReference>
<proteinExistence type="predicted"/>
<keyword evidence="2" id="KW-1185">Reference proteome</keyword>
<evidence type="ECO:0000313" key="1">
    <source>
        <dbReference type="EMBL" id="SDO22791.1"/>
    </source>
</evidence>
<organism evidence="1 2">
    <name type="scientific">Sulfitobacter litoralis</name>
    <dbReference type="NCBI Taxonomy" id="335975"/>
    <lineage>
        <taxon>Bacteria</taxon>
        <taxon>Pseudomonadati</taxon>
        <taxon>Pseudomonadota</taxon>
        <taxon>Alphaproteobacteria</taxon>
        <taxon>Rhodobacterales</taxon>
        <taxon>Roseobacteraceae</taxon>
        <taxon>Sulfitobacter</taxon>
    </lineage>
</organism>
<gene>
    <name evidence="1" type="ORF">SAMN04488512_101357</name>
</gene>